<dbReference type="KEGG" id="paqt:E8L99_11720"/>
<accession>A0A4D7QQH2</accession>
<dbReference type="EMBL" id="CP039865">
    <property type="protein sequence ID" value="QCK86372.1"/>
    <property type="molecule type" value="Genomic_DNA"/>
</dbReference>
<organism evidence="1 2">
    <name type="scientific">Phreatobacter aquaticus</name>
    <dbReference type="NCBI Taxonomy" id="2570229"/>
    <lineage>
        <taxon>Bacteria</taxon>
        <taxon>Pseudomonadati</taxon>
        <taxon>Pseudomonadota</taxon>
        <taxon>Alphaproteobacteria</taxon>
        <taxon>Hyphomicrobiales</taxon>
        <taxon>Phreatobacteraceae</taxon>
        <taxon>Phreatobacter</taxon>
    </lineage>
</organism>
<dbReference type="AlphaFoldDB" id="A0A4D7QQH2"/>
<keyword evidence="2" id="KW-1185">Reference proteome</keyword>
<evidence type="ECO:0000313" key="2">
    <source>
        <dbReference type="Proteomes" id="UP000298588"/>
    </source>
</evidence>
<sequence>MTDTTSDDMPRKGVLKAAELETLRTITSGIASFGAAVRNSTLSNEEKSRVLARLAEASGSMMDATTTYLAGARASRVPEPMSLSMAH</sequence>
<dbReference type="OrthoDB" id="9811520at2"/>
<protein>
    <submittedName>
        <fullName evidence="1">Uncharacterized protein</fullName>
    </submittedName>
</protein>
<dbReference type="Proteomes" id="UP000298588">
    <property type="component" value="Chromosome"/>
</dbReference>
<dbReference type="RefSeq" id="WP_137099703.1">
    <property type="nucleotide sequence ID" value="NZ_CP039865.1"/>
</dbReference>
<proteinExistence type="predicted"/>
<name>A0A4D7QQH2_9HYPH</name>
<reference evidence="1 2" key="1">
    <citation type="submission" date="2019-04" db="EMBL/GenBank/DDBJ databases">
        <title>Phreatobacter aquaticus sp. nov.</title>
        <authorList>
            <person name="Choi A."/>
            <person name="Baek K."/>
        </authorList>
    </citation>
    <scope>NUCLEOTIDE SEQUENCE [LARGE SCALE GENOMIC DNA]</scope>
    <source>
        <strain evidence="1 2">NMCR1094</strain>
    </source>
</reference>
<evidence type="ECO:0000313" key="1">
    <source>
        <dbReference type="EMBL" id="QCK86372.1"/>
    </source>
</evidence>
<gene>
    <name evidence="1" type="ORF">E8L99_11720</name>
</gene>